<dbReference type="CDD" id="cd14254">
    <property type="entry name" value="Dockerin_II"/>
    <property type="match status" value="1"/>
</dbReference>
<dbReference type="InterPro" id="IPR036928">
    <property type="entry name" value="AS_sf"/>
</dbReference>
<evidence type="ECO:0000313" key="2">
    <source>
        <dbReference type="EMBL" id="OAS22746.1"/>
    </source>
</evidence>
<dbReference type="AlphaFoldDB" id="A0A198AP30"/>
<dbReference type="Gene3D" id="2.60.40.680">
    <property type="match status" value="1"/>
</dbReference>
<dbReference type="SUPFAM" id="SSF63446">
    <property type="entry name" value="Type I dockerin domain"/>
    <property type="match status" value="1"/>
</dbReference>
<dbReference type="InterPro" id="IPR002105">
    <property type="entry name" value="Dockerin_1_rpt"/>
</dbReference>
<dbReference type="GO" id="GO:0004553">
    <property type="term" value="F:hydrolase activity, hydrolyzing O-glycosyl compounds"/>
    <property type="evidence" value="ECO:0007669"/>
    <property type="project" value="InterPro"/>
</dbReference>
<dbReference type="PANTHER" id="PTHR42678">
    <property type="entry name" value="AMIDASE"/>
    <property type="match status" value="1"/>
</dbReference>
<dbReference type="Pfam" id="PF01425">
    <property type="entry name" value="Amidase"/>
    <property type="match status" value="1"/>
</dbReference>
<dbReference type="PANTHER" id="PTHR42678:SF34">
    <property type="entry name" value="OS04G0183300 PROTEIN"/>
    <property type="match status" value="1"/>
</dbReference>
<organism evidence="2 3">
    <name type="scientific">Paenibacillus oryzisoli</name>
    <dbReference type="NCBI Taxonomy" id="1850517"/>
    <lineage>
        <taxon>Bacteria</taxon>
        <taxon>Bacillati</taxon>
        <taxon>Bacillota</taxon>
        <taxon>Bacilli</taxon>
        <taxon>Bacillales</taxon>
        <taxon>Paenibacillaceae</taxon>
        <taxon>Paenibacillus</taxon>
    </lineage>
</organism>
<keyword evidence="3" id="KW-1185">Reference proteome</keyword>
<dbReference type="Pfam" id="PF00404">
    <property type="entry name" value="Dockerin_1"/>
    <property type="match status" value="1"/>
</dbReference>
<dbReference type="GO" id="GO:0030246">
    <property type="term" value="F:carbohydrate binding"/>
    <property type="evidence" value="ECO:0007669"/>
    <property type="project" value="InterPro"/>
</dbReference>
<dbReference type="InterPro" id="IPR020556">
    <property type="entry name" value="Amidase_CS"/>
</dbReference>
<dbReference type="PROSITE" id="PS00571">
    <property type="entry name" value="AMIDASES"/>
    <property type="match status" value="1"/>
</dbReference>
<comment type="caution">
    <text evidence="2">The sequence shown here is derived from an EMBL/GenBank/DDBJ whole genome shotgun (WGS) entry which is preliminary data.</text>
</comment>
<dbReference type="Proteomes" id="UP000078454">
    <property type="component" value="Unassembled WGS sequence"/>
</dbReference>
<sequence>MNVSLIGAPSNTTVGKFVFLYNQTSFEYISTTSAKSSVSIVGENNEPGKASVVITDSTGGLTQNSTILTLAFKAKVATDLSGITGSVELGLSDGSTIMTQAASIPFQISGIIQGDLNGNNVLDVGDLSLLINYFGIDSSNLNWGVVSPADFNNDGIINIADLAYLGKKIVFDNGQPFELMEADIMGIQNAMAAGKLTSVQLVQMYLDRIAAYDKQGPTIKSLITINPNAAAIAASLDQERKDNGPRGLLHGIPIIVKDNYDTVDMPTSAGCTCLADNQPVSDSFMIKKLKDAGAIILAKANLSEFAINTDTNSSLGGQTKNPYVLTQNPGGSSGGTGASIAANFGVAGLGTDTGGSIRIPSSYNSIVGIRPTIGLTSRDGIIPLALSQDVGGPMARTVADAAILLDTVSGYDPNDIVTASSIGKKPTSYTNYLLKDGLKGARVGLVTNSSVIGTNKDVLALLNKAAESMREQGAVVTNVYIPNADTIVSYSSLSAYEFKYNLNDYLSNKRLVDPSSLRYHSLTDIVNSQTDFLSSLKSTLTTRDTVAPLDTNQAYKDILLFRTRMTQQSLLGLMANNNLDVLLYPATTTPTSGGNANRLSPFSGFPAISVPAGYATNGTPIAIELLARPYEEGELIKIGYSYEQATHNRVAPKSVPALP</sequence>
<dbReference type="PROSITE" id="PS00018">
    <property type="entry name" value="EF_HAND_1"/>
    <property type="match status" value="2"/>
</dbReference>
<feature type="domain" description="Amidase" evidence="1">
    <location>
        <begin position="201"/>
        <end position="635"/>
    </location>
</feature>
<gene>
    <name evidence="2" type="ORF">A8708_08850</name>
</gene>
<dbReference type="SUPFAM" id="SSF75304">
    <property type="entry name" value="Amidase signature (AS) enzymes"/>
    <property type="match status" value="1"/>
</dbReference>
<proteinExistence type="predicted"/>
<dbReference type="STRING" id="1850517.A8708_08850"/>
<evidence type="ECO:0000313" key="3">
    <source>
        <dbReference type="Proteomes" id="UP000078454"/>
    </source>
</evidence>
<dbReference type="InterPro" id="IPR023631">
    <property type="entry name" value="Amidase_dom"/>
</dbReference>
<dbReference type="EMBL" id="LYPB01000044">
    <property type="protein sequence ID" value="OAS22746.1"/>
    <property type="molecule type" value="Genomic_DNA"/>
</dbReference>
<protein>
    <submittedName>
        <fullName evidence="2">Amidase</fullName>
    </submittedName>
</protein>
<name>A0A198AP30_9BACL</name>
<dbReference type="SUPFAM" id="SSF49384">
    <property type="entry name" value="Carbohydrate-binding domain"/>
    <property type="match status" value="1"/>
</dbReference>
<reference evidence="2 3" key="1">
    <citation type="submission" date="2016-05" db="EMBL/GenBank/DDBJ databases">
        <title>Paenibacillus sp. 1ZS3-15 nov., isolated from the rhizosphere soil.</title>
        <authorList>
            <person name="Zhang X.X."/>
            <person name="Zhang J."/>
        </authorList>
    </citation>
    <scope>NUCLEOTIDE SEQUENCE [LARGE SCALE GENOMIC DNA]</scope>
    <source>
        <strain evidence="2 3">1ZS3-15</strain>
    </source>
</reference>
<dbReference type="InterPro" id="IPR036439">
    <property type="entry name" value="Dockerin_dom_sf"/>
</dbReference>
<dbReference type="InterPro" id="IPR018247">
    <property type="entry name" value="EF_Hand_1_Ca_BS"/>
</dbReference>
<dbReference type="InterPro" id="IPR008965">
    <property type="entry name" value="CBM2/CBM3_carb-bd_dom_sf"/>
</dbReference>
<accession>A0A198AP30</accession>
<dbReference type="Gene3D" id="3.90.1300.10">
    <property type="entry name" value="Amidase signature (AS) domain"/>
    <property type="match status" value="1"/>
</dbReference>
<dbReference type="GO" id="GO:0000272">
    <property type="term" value="P:polysaccharide catabolic process"/>
    <property type="evidence" value="ECO:0007669"/>
    <property type="project" value="InterPro"/>
</dbReference>
<evidence type="ECO:0000259" key="1">
    <source>
        <dbReference type="Pfam" id="PF01425"/>
    </source>
</evidence>
<dbReference type="Gene3D" id="1.10.1330.10">
    <property type="entry name" value="Dockerin domain"/>
    <property type="match status" value="1"/>
</dbReference>